<dbReference type="RefSeq" id="WP_203879421.1">
    <property type="nucleotide sequence ID" value="NZ_BOOK01000063.1"/>
</dbReference>
<name>A0A8J3T6A3_9ACTN</name>
<gene>
    <name evidence="1" type="ORF">Pta02_71990</name>
</gene>
<organism evidence="1 2">
    <name type="scientific">Planobispora takensis</name>
    <dbReference type="NCBI Taxonomy" id="1367882"/>
    <lineage>
        <taxon>Bacteria</taxon>
        <taxon>Bacillati</taxon>
        <taxon>Actinomycetota</taxon>
        <taxon>Actinomycetes</taxon>
        <taxon>Streptosporangiales</taxon>
        <taxon>Streptosporangiaceae</taxon>
        <taxon>Planobispora</taxon>
    </lineage>
</organism>
<evidence type="ECO:0000313" key="2">
    <source>
        <dbReference type="Proteomes" id="UP000634476"/>
    </source>
</evidence>
<reference evidence="1" key="1">
    <citation type="submission" date="2021-01" db="EMBL/GenBank/DDBJ databases">
        <title>Whole genome shotgun sequence of Planobispora takensis NBRC 109077.</title>
        <authorList>
            <person name="Komaki H."/>
            <person name="Tamura T."/>
        </authorList>
    </citation>
    <scope>NUCLEOTIDE SEQUENCE</scope>
    <source>
        <strain evidence="1">NBRC 109077</strain>
    </source>
</reference>
<dbReference type="AlphaFoldDB" id="A0A8J3T6A3"/>
<protein>
    <recommendedName>
        <fullName evidence="3">(2Fe-2S) ferredoxin domain-containing protein</fullName>
    </recommendedName>
</protein>
<dbReference type="EMBL" id="BOOK01000063">
    <property type="protein sequence ID" value="GII05191.1"/>
    <property type="molecule type" value="Genomic_DNA"/>
</dbReference>
<dbReference type="Proteomes" id="UP000634476">
    <property type="component" value="Unassembled WGS sequence"/>
</dbReference>
<proteinExistence type="predicted"/>
<sequence length="125" mass="12994">MSRITVCRGCCCGTSRTVPGLDHDGQLHRLSQVAETRVTDCLKVCERANVVVVQPSPAGRAAGGRPVWLGLVNQPDAADDIAAWIRAGGPGLAPIPDILTLYAFTPAPAARRRGGGRSGGPRRAG</sequence>
<evidence type="ECO:0000313" key="1">
    <source>
        <dbReference type="EMBL" id="GII05191.1"/>
    </source>
</evidence>
<evidence type="ECO:0008006" key="3">
    <source>
        <dbReference type="Google" id="ProtNLM"/>
    </source>
</evidence>
<accession>A0A8J3T6A3</accession>
<keyword evidence="2" id="KW-1185">Reference proteome</keyword>
<comment type="caution">
    <text evidence="1">The sequence shown here is derived from an EMBL/GenBank/DDBJ whole genome shotgun (WGS) entry which is preliminary data.</text>
</comment>